<evidence type="ECO:0008006" key="3">
    <source>
        <dbReference type="Google" id="ProtNLM"/>
    </source>
</evidence>
<sequence length="78" mass="9040">MPTSVRLDDEFVSDVKVHAEAEMRSVPKQIEYWAKIGKIMTENPDLPYSFVQEALIASEEVKLGKVKRYERRTPKQSD</sequence>
<dbReference type="AlphaFoldDB" id="A0AA47KIK5"/>
<dbReference type="Pfam" id="PF11903">
    <property type="entry name" value="ParD_like"/>
    <property type="match status" value="1"/>
</dbReference>
<name>A0AA47KIK5_9GAMM</name>
<dbReference type="RefSeq" id="WP_069586499.1">
    <property type="nucleotide sequence ID" value="NZ_CP114588.1"/>
</dbReference>
<reference evidence="1" key="1">
    <citation type="submission" date="2022-09" db="EMBL/GenBank/DDBJ databases">
        <authorList>
            <person name="Li Z.-J."/>
        </authorList>
    </citation>
    <scope>NUCLEOTIDE SEQUENCE</scope>
    <source>
        <strain evidence="1">TGB11</strain>
    </source>
</reference>
<evidence type="ECO:0000313" key="1">
    <source>
        <dbReference type="EMBL" id="WBA07591.1"/>
    </source>
</evidence>
<organism evidence="1 2">
    <name type="scientific">Salinivibrio kushneri</name>
    <dbReference type="NCBI Taxonomy" id="1908198"/>
    <lineage>
        <taxon>Bacteria</taxon>
        <taxon>Pseudomonadati</taxon>
        <taxon>Pseudomonadota</taxon>
        <taxon>Gammaproteobacteria</taxon>
        <taxon>Vibrionales</taxon>
        <taxon>Vibrionaceae</taxon>
        <taxon>Salinivibrio</taxon>
    </lineage>
</organism>
<evidence type="ECO:0000313" key="2">
    <source>
        <dbReference type="Proteomes" id="UP001164748"/>
    </source>
</evidence>
<proteinExistence type="predicted"/>
<accession>A0AA47KIK5</accession>
<gene>
    <name evidence="1" type="ORF">N8M53_06855</name>
</gene>
<protein>
    <recommendedName>
        <fullName evidence="3">ParD-like family protein</fullName>
    </recommendedName>
</protein>
<dbReference type="EMBL" id="CP114588">
    <property type="protein sequence ID" value="WBA07591.1"/>
    <property type="molecule type" value="Genomic_DNA"/>
</dbReference>
<dbReference type="InterPro" id="IPR021831">
    <property type="entry name" value="ParD-like"/>
</dbReference>
<dbReference type="Proteomes" id="UP001164748">
    <property type="component" value="Chromosome"/>
</dbReference>